<comment type="caution">
    <text evidence="2">The sequence shown here is derived from an EMBL/GenBank/DDBJ whole genome shotgun (WGS) entry which is preliminary data.</text>
</comment>
<dbReference type="Proteomes" id="UP000252519">
    <property type="component" value="Unassembled WGS sequence"/>
</dbReference>
<dbReference type="Pfam" id="PF21014">
    <property type="entry name" value="Slowpoke_C"/>
    <property type="match status" value="1"/>
</dbReference>
<dbReference type="AlphaFoldDB" id="A0A368FA23"/>
<evidence type="ECO:0000313" key="2">
    <source>
        <dbReference type="EMBL" id="RCN27715.1"/>
    </source>
</evidence>
<gene>
    <name evidence="2" type="ORF">ANCCAN_26547</name>
</gene>
<reference evidence="2 3" key="1">
    <citation type="submission" date="2014-10" db="EMBL/GenBank/DDBJ databases">
        <title>Draft genome of the hookworm Ancylostoma caninum.</title>
        <authorList>
            <person name="Mitreva M."/>
        </authorList>
    </citation>
    <scope>NUCLEOTIDE SEQUENCE [LARGE SCALE GENOMIC DNA]</scope>
    <source>
        <strain evidence="2 3">Baltimore</strain>
    </source>
</reference>
<dbReference type="InterPro" id="IPR048735">
    <property type="entry name" value="Slowpoke-like_C"/>
</dbReference>
<dbReference type="OrthoDB" id="10035564at2759"/>
<organism evidence="2 3">
    <name type="scientific">Ancylostoma caninum</name>
    <name type="common">Dog hookworm</name>
    <dbReference type="NCBI Taxonomy" id="29170"/>
    <lineage>
        <taxon>Eukaryota</taxon>
        <taxon>Metazoa</taxon>
        <taxon>Ecdysozoa</taxon>
        <taxon>Nematoda</taxon>
        <taxon>Chromadorea</taxon>
        <taxon>Rhabditida</taxon>
        <taxon>Rhabditina</taxon>
        <taxon>Rhabditomorpha</taxon>
        <taxon>Strongyloidea</taxon>
        <taxon>Ancylostomatidae</taxon>
        <taxon>Ancylostomatinae</taxon>
        <taxon>Ancylostoma</taxon>
    </lineage>
</organism>
<sequence length="94" mass="10946">MFTTSLKKYGQLCIGLYRLHDQDNSESVKRYVITNPPAELRIRSSDYVSGTQAVTHKRSFKSKLKLTAHYELMPVYVLEQFDPGLEYEPGKRQF</sequence>
<accession>A0A368FA23</accession>
<keyword evidence="3" id="KW-1185">Reference proteome</keyword>
<dbReference type="EMBL" id="JOJR01003639">
    <property type="protein sequence ID" value="RCN27715.1"/>
    <property type="molecule type" value="Genomic_DNA"/>
</dbReference>
<protein>
    <recommendedName>
        <fullName evidence="1">Ca2+-activated K+ channel Slowpoke-like C-terminal domain-containing protein</fullName>
    </recommendedName>
</protein>
<evidence type="ECO:0000313" key="3">
    <source>
        <dbReference type="Proteomes" id="UP000252519"/>
    </source>
</evidence>
<feature type="domain" description="Ca2+-activated K+ channel Slowpoke-like C-terminal" evidence="1">
    <location>
        <begin position="1"/>
        <end position="48"/>
    </location>
</feature>
<evidence type="ECO:0000259" key="1">
    <source>
        <dbReference type="Pfam" id="PF21014"/>
    </source>
</evidence>
<dbReference type="STRING" id="29170.A0A368FA23"/>
<name>A0A368FA23_ANCCA</name>
<proteinExistence type="predicted"/>